<evidence type="ECO:0000313" key="2">
    <source>
        <dbReference type="Proteomes" id="UP000024635"/>
    </source>
</evidence>
<dbReference type="EMBL" id="JARK01001364">
    <property type="protein sequence ID" value="EYC18257.1"/>
    <property type="molecule type" value="Genomic_DNA"/>
</dbReference>
<proteinExistence type="predicted"/>
<name>A0A016UTW3_9BILA</name>
<comment type="caution">
    <text evidence="1">The sequence shown here is derived from an EMBL/GenBank/DDBJ whole genome shotgun (WGS) entry which is preliminary data.</text>
</comment>
<reference evidence="2" key="1">
    <citation type="journal article" date="2015" name="Nat. Genet.">
        <title>The genome and transcriptome of the zoonotic hookworm Ancylostoma ceylanicum identify infection-specific gene families.</title>
        <authorList>
            <person name="Schwarz E.M."/>
            <person name="Hu Y."/>
            <person name="Antoshechkin I."/>
            <person name="Miller M.M."/>
            <person name="Sternberg P.W."/>
            <person name="Aroian R.V."/>
        </authorList>
    </citation>
    <scope>NUCLEOTIDE SEQUENCE</scope>
    <source>
        <strain evidence="2">HY135</strain>
    </source>
</reference>
<keyword evidence="2" id="KW-1185">Reference proteome</keyword>
<accession>A0A016UTW3</accession>
<sequence>MAKAIQVFYDQGGPRIRTRGPRLCSKGPRVLMKMGRITTTASGMWTSTVLEAVHDQVDMHLILILHHVKPQRRDIWDAVFSGSVWIVGEERAEVTHNLKSFLENDILNLIAIRFLDSQKTVL</sequence>
<organism evidence="1 2">
    <name type="scientific">Ancylostoma ceylanicum</name>
    <dbReference type="NCBI Taxonomy" id="53326"/>
    <lineage>
        <taxon>Eukaryota</taxon>
        <taxon>Metazoa</taxon>
        <taxon>Ecdysozoa</taxon>
        <taxon>Nematoda</taxon>
        <taxon>Chromadorea</taxon>
        <taxon>Rhabditida</taxon>
        <taxon>Rhabditina</taxon>
        <taxon>Rhabditomorpha</taxon>
        <taxon>Strongyloidea</taxon>
        <taxon>Ancylostomatidae</taxon>
        <taxon>Ancylostomatinae</taxon>
        <taxon>Ancylostoma</taxon>
    </lineage>
</organism>
<dbReference type="Proteomes" id="UP000024635">
    <property type="component" value="Unassembled WGS sequence"/>
</dbReference>
<protein>
    <submittedName>
        <fullName evidence="1">Uncharacterized protein</fullName>
    </submittedName>
</protein>
<gene>
    <name evidence="1" type="primary">Acey_s0028.g1761</name>
    <name evidence="1" type="ORF">Y032_0028g1761</name>
</gene>
<dbReference type="AlphaFoldDB" id="A0A016UTW3"/>
<evidence type="ECO:0000313" key="1">
    <source>
        <dbReference type="EMBL" id="EYC18257.1"/>
    </source>
</evidence>